<feature type="domain" description="Metalloprotease TldD/E central" evidence="4">
    <location>
        <begin position="148"/>
        <end position="212"/>
    </location>
</feature>
<evidence type="ECO:0000256" key="1">
    <source>
        <dbReference type="ARBA" id="ARBA00005836"/>
    </source>
</evidence>
<dbReference type="EMBL" id="CP045997">
    <property type="protein sequence ID" value="QHV93776.1"/>
    <property type="molecule type" value="Genomic_DNA"/>
</dbReference>
<dbReference type="SUPFAM" id="SSF111283">
    <property type="entry name" value="Putative modulator of DNA gyrase, PmbA/TldD"/>
    <property type="match status" value="1"/>
</dbReference>
<evidence type="ECO:0000313" key="5">
    <source>
        <dbReference type="EMBL" id="QHV93776.1"/>
    </source>
</evidence>
<dbReference type="PANTHER" id="PTHR43666:SF1">
    <property type="entry name" value="CONSERVED PROTEIN"/>
    <property type="match status" value="1"/>
</dbReference>
<dbReference type="Proteomes" id="UP000464577">
    <property type="component" value="Chromosome"/>
</dbReference>
<proteinExistence type="inferred from homology"/>
<dbReference type="AlphaFoldDB" id="A0A6P1VQY6"/>
<accession>A0A6P1VQY6</accession>
<feature type="domain" description="Metalloprotease TldD/E C-terminal" evidence="3">
    <location>
        <begin position="222"/>
        <end position="447"/>
    </location>
</feature>
<dbReference type="InterPro" id="IPR035068">
    <property type="entry name" value="TldD/PmbA_N"/>
</dbReference>
<organism evidence="5 6">
    <name type="scientific">Spirosoma endbachense</name>
    <dbReference type="NCBI Taxonomy" id="2666025"/>
    <lineage>
        <taxon>Bacteria</taxon>
        <taxon>Pseudomonadati</taxon>
        <taxon>Bacteroidota</taxon>
        <taxon>Cytophagia</taxon>
        <taxon>Cytophagales</taxon>
        <taxon>Cytophagaceae</taxon>
        <taxon>Spirosoma</taxon>
    </lineage>
</organism>
<dbReference type="KEGG" id="senf:GJR95_01465"/>
<feature type="domain" description="Metalloprotease TldD/E N-terminal" evidence="2">
    <location>
        <begin position="33"/>
        <end position="89"/>
    </location>
</feature>
<dbReference type="Gene3D" id="3.30.2290.10">
    <property type="entry name" value="PmbA/TldD superfamily"/>
    <property type="match status" value="1"/>
</dbReference>
<dbReference type="Pfam" id="PF19290">
    <property type="entry name" value="PmbA_TldD_2nd"/>
    <property type="match status" value="1"/>
</dbReference>
<dbReference type="PANTHER" id="PTHR43666">
    <property type="entry name" value="TLDD PROTEIN"/>
    <property type="match status" value="1"/>
</dbReference>
<comment type="similarity">
    <text evidence="1">Belongs to the peptidase U62 family.</text>
</comment>
<dbReference type="InterPro" id="IPR045570">
    <property type="entry name" value="Metalloprtase-TldD/E_cen_dom"/>
</dbReference>
<reference evidence="5 6" key="1">
    <citation type="submission" date="2019-11" db="EMBL/GenBank/DDBJ databases">
        <title>Spirosoma endbachense sp. nov., isolated from a natural salt meadow.</title>
        <authorList>
            <person name="Rojas J."/>
            <person name="Ambika Manirajan B."/>
            <person name="Ratering S."/>
            <person name="Suarez C."/>
            <person name="Geissler-Plaum R."/>
            <person name="Schnell S."/>
        </authorList>
    </citation>
    <scope>NUCLEOTIDE SEQUENCE [LARGE SCALE GENOMIC DNA]</scope>
    <source>
        <strain evidence="5 6">I-24</strain>
    </source>
</reference>
<sequence length="453" mass="48992">MAILTKDEAKKIIDKVLSYSKADELSANLTGGRIGNIRYARNAVSTSGEGTNLSLSVTAAFGKRSGTATINEFDDASLEKTVRRAEEIARLAPENPEYMPMLGPQTYLAADPYSQNTANIDPAYRSQATFDSIDPCRKKNLTAAGYMEDTTRFTAIGNTKGLSAYNRETSVEFSITVRTADGTGSGYSTRDVTDVSKLSTKDATEIAMQKAMASTNARALEPGKYTVILEPAALLANVDASLMAAMMNSLDARNAEEGRSFLSKKGGGTRLGEKLFDERVTIYSDPTNAEVPAAAFGGGGGRFGGGGSDGRPQEKVTWIEKGVVKNLSYSRYWADKKGVKAIPPPANFIMAGGTESLADMIKSTEKGILVTRFWYIRAVDPQTLLYTGLTRDGTFYIENGQIKFPVKNFRFNESPIIMLNNLESLGKPVRLAGNLIPPLKIRDFTFTSLSDAV</sequence>
<dbReference type="GO" id="GO:0008237">
    <property type="term" value="F:metallopeptidase activity"/>
    <property type="evidence" value="ECO:0007669"/>
    <property type="project" value="InterPro"/>
</dbReference>
<evidence type="ECO:0000259" key="2">
    <source>
        <dbReference type="Pfam" id="PF01523"/>
    </source>
</evidence>
<keyword evidence="6" id="KW-1185">Reference proteome</keyword>
<protein>
    <submittedName>
        <fullName evidence="5">TldD/PmbA family protein</fullName>
    </submittedName>
</protein>
<dbReference type="InterPro" id="IPR045569">
    <property type="entry name" value="Metalloprtase-TldD/E_C"/>
</dbReference>
<evidence type="ECO:0000259" key="3">
    <source>
        <dbReference type="Pfam" id="PF19289"/>
    </source>
</evidence>
<name>A0A6P1VQY6_9BACT</name>
<dbReference type="InterPro" id="IPR002510">
    <property type="entry name" value="Metalloprtase-TldD/E_N"/>
</dbReference>
<gene>
    <name evidence="5" type="ORF">GJR95_01465</name>
</gene>
<evidence type="ECO:0000313" key="6">
    <source>
        <dbReference type="Proteomes" id="UP000464577"/>
    </source>
</evidence>
<dbReference type="Pfam" id="PF19289">
    <property type="entry name" value="PmbA_TldD_3rd"/>
    <property type="match status" value="1"/>
</dbReference>
<evidence type="ECO:0000259" key="4">
    <source>
        <dbReference type="Pfam" id="PF19290"/>
    </source>
</evidence>
<dbReference type="Pfam" id="PF01523">
    <property type="entry name" value="PmbA_TldD_1st"/>
    <property type="match status" value="1"/>
</dbReference>
<dbReference type="GO" id="GO:0006508">
    <property type="term" value="P:proteolysis"/>
    <property type="evidence" value="ECO:0007669"/>
    <property type="project" value="InterPro"/>
</dbReference>
<dbReference type="RefSeq" id="WP_162384196.1">
    <property type="nucleotide sequence ID" value="NZ_CP045997.1"/>
</dbReference>
<dbReference type="InterPro" id="IPR036059">
    <property type="entry name" value="TldD/PmbA_sf"/>
</dbReference>